<evidence type="ECO:0000313" key="1">
    <source>
        <dbReference type="EMBL" id="BBH86048.1"/>
    </source>
</evidence>
<organism evidence="1">
    <name type="scientific">Thermosporothrix sp. COM3</name>
    <dbReference type="NCBI Taxonomy" id="2490863"/>
    <lineage>
        <taxon>Bacteria</taxon>
        <taxon>Bacillati</taxon>
        <taxon>Chloroflexota</taxon>
        <taxon>Ktedonobacteria</taxon>
        <taxon>Ktedonobacterales</taxon>
        <taxon>Thermosporotrichaceae</taxon>
        <taxon>Thermosporothrix</taxon>
    </lineage>
</organism>
<accession>A0A455SFD0</accession>
<dbReference type="EMBL" id="AP019376">
    <property type="protein sequence ID" value="BBH86048.1"/>
    <property type="molecule type" value="Genomic_DNA"/>
</dbReference>
<name>A0A455SFD0_9CHLR</name>
<protein>
    <submittedName>
        <fullName evidence="1">Uncharacterized protein</fullName>
    </submittedName>
</protein>
<gene>
    <name evidence="1" type="ORF">KTC_07990</name>
</gene>
<reference evidence="1" key="1">
    <citation type="submission" date="2018-12" db="EMBL/GenBank/DDBJ databases">
        <title>Novel natural products biosynthetic potential of the class Ktedonobacteria.</title>
        <authorList>
            <person name="Zheng Y."/>
            <person name="Saitou A."/>
            <person name="Wang C.M."/>
            <person name="Toyoda A."/>
            <person name="Minakuchi Y."/>
            <person name="Sekiguchi Y."/>
            <person name="Ueda K."/>
            <person name="Takano H."/>
            <person name="Sakai Y."/>
            <person name="Yokota A."/>
            <person name="Yabe S."/>
        </authorList>
    </citation>
    <scope>NUCLEOTIDE SEQUENCE</scope>
    <source>
        <strain evidence="1">COM3</strain>
    </source>
</reference>
<dbReference type="AlphaFoldDB" id="A0A455SFD0"/>
<sequence>MNRNFLPEKAGIQAEKEDGEWYEMLALFYAYRCFVPVEIATLVGTGEKVLCLHLGVTPIPGR</sequence>
<proteinExistence type="predicted"/>